<reference evidence="1" key="1">
    <citation type="submission" date="2022-08" db="EMBL/GenBank/DDBJ databases">
        <authorList>
            <person name="Gutierrez-Valencia J."/>
        </authorList>
    </citation>
    <scope>NUCLEOTIDE SEQUENCE</scope>
</reference>
<accession>A0AAV0HR00</accession>
<keyword evidence="2" id="KW-1185">Reference proteome</keyword>
<dbReference type="Proteomes" id="UP001154282">
    <property type="component" value="Unassembled WGS sequence"/>
</dbReference>
<evidence type="ECO:0000313" key="1">
    <source>
        <dbReference type="EMBL" id="CAI0387662.1"/>
    </source>
</evidence>
<sequence length="75" mass="8516">MEQFGIIGSGILDTTSLFRNRLQTSFQSLILTLGKRSSFFSSDSITSMIIFRFICSHCRGTTYITMLICHTLRLT</sequence>
<evidence type="ECO:0000313" key="2">
    <source>
        <dbReference type="Proteomes" id="UP001154282"/>
    </source>
</evidence>
<dbReference type="EMBL" id="CAMGYJ010000002">
    <property type="protein sequence ID" value="CAI0387662.1"/>
    <property type="molecule type" value="Genomic_DNA"/>
</dbReference>
<organism evidence="1 2">
    <name type="scientific">Linum tenue</name>
    <dbReference type="NCBI Taxonomy" id="586396"/>
    <lineage>
        <taxon>Eukaryota</taxon>
        <taxon>Viridiplantae</taxon>
        <taxon>Streptophyta</taxon>
        <taxon>Embryophyta</taxon>
        <taxon>Tracheophyta</taxon>
        <taxon>Spermatophyta</taxon>
        <taxon>Magnoliopsida</taxon>
        <taxon>eudicotyledons</taxon>
        <taxon>Gunneridae</taxon>
        <taxon>Pentapetalae</taxon>
        <taxon>rosids</taxon>
        <taxon>fabids</taxon>
        <taxon>Malpighiales</taxon>
        <taxon>Linaceae</taxon>
        <taxon>Linum</taxon>
    </lineage>
</organism>
<comment type="caution">
    <text evidence="1">The sequence shown here is derived from an EMBL/GenBank/DDBJ whole genome shotgun (WGS) entry which is preliminary data.</text>
</comment>
<gene>
    <name evidence="1" type="ORF">LITE_LOCUS5556</name>
</gene>
<proteinExistence type="predicted"/>
<dbReference type="AlphaFoldDB" id="A0AAV0HR00"/>
<name>A0AAV0HR00_9ROSI</name>
<protein>
    <submittedName>
        <fullName evidence="1">Uncharacterized protein</fullName>
    </submittedName>
</protein>